<sequence>VAAISDRSPKTNLPSRKQEFLPGA</sequence>
<comment type="caution">
    <text evidence="2">The sequence shown here is derived from an EMBL/GenBank/DDBJ whole genome shotgun (WGS) entry which is preliminary data.</text>
</comment>
<protein>
    <submittedName>
        <fullName evidence="2">Uncharacterized protein</fullName>
    </submittedName>
</protein>
<evidence type="ECO:0000256" key="1">
    <source>
        <dbReference type="SAM" id="MobiDB-lite"/>
    </source>
</evidence>
<dbReference type="Proteomes" id="UP000191672">
    <property type="component" value="Unassembled WGS sequence"/>
</dbReference>
<organism evidence="2 3">
    <name type="scientific">Penicillium antarcticum</name>
    <dbReference type="NCBI Taxonomy" id="416450"/>
    <lineage>
        <taxon>Eukaryota</taxon>
        <taxon>Fungi</taxon>
        <taxon>Dikarya</taxon>
        <taxon>Ascomycota</taxon>
        <taxon>Pezizomycotina</taxon>
        <taxon>Eurotiomycetes</taxon>
        <taxon>Eurotiomycetidae</taxon>
        <taxon>Eurotiales</taxon>
        <taxon>Aspergillaceae</taxon>
        <taxon>Penicillium</taxon>
    </lineage>
</organism>
<gene>
    <name evidence="2" type="ORF">PENANT_c051G02936</name>
</gene>
<dbReference type="AlphaFoldDB" id="A0A1V6PRW2"/>
<evidence type="ECO:0000313" key="3">
    <source>
        <dbReference type="Proteomes" id="UP000191672"/>
    </source>
</evidence>
<keyword evidence="3" id="KW-1185">Reference proteome</keyword>
<accession>A0A1V6PRW2</accession>
<feature type="region of interest" description="Disordered" evidence="1">
    <location>
        <begin position="1"/>
        <end position="24"/>
    </location>
</feature>
<reference evidence="3" key="1">
    <citation type="journal article" date="2017" name="Nat. Microbiol.">
        <title>Global analysis of biosynthetic gene clusters reveals vast potential of secondary metabolite production in Penicillium species.</title>
        <authorList>
            <person name="Nielsen J.C."/>
            <person name="Grijseels S."/>
            <person name="Prigent S."/>
            <person name="Ji B."/>
            <person name="Dainat J."/>
            <person name="Nielsen K.F."/>
            <person name="Frisvad J.C."/>
            <person name="Workman M."/>
            <person name="Nielsen J."/>
        </authorList>
    </citation>
    <scope>NUCLEOTIDE SEQUENCE [LARGE SCALE GENOMIC DNA]</scope>
    <source>
        <strain evidence="3">IBT 31811</strain>
    </source>
</reference>
<name>A0A1V6PRW2_9EURO</name>
<feature type="non-terminal residue" evidence="2">
    <location>
        <position position="1"/>
    </location>
</feature>
<dbReference type="EMBL" id="MDYN01000051">
    <property type="protein sequence ID" value="OQD79452.1"/>
    <property type="molecule type" value="Genomic_DNA"/>
</dbReference>
<evidence type="ECO:0000313" key="2">
    <source>
        <dbReference type="EMBL" id="OQD79452.1"/>
    </source>
</evidence>
<proteinExistence type="predicted"/>